<accession>A0A0W0R5N1</accession>
<geneLocation type="plasmid" evidence="4 6">
    <name>9</name>
</geneLocation>
<proteinExistence type="predicted"/>
<evidence type="ECO:0000313" key="3">
    <source>
        <dbReference type="EMBL" id="KTC66341.1"/>
    </source>
</evidence>
<keyword evidence="4" id="KW-0614">Plasmid</keyword>
<evidence type="ECO:0000313" key="4">
    <source>
        <dbReference type="EMBL" id="VEH84939.1"/>
    </source>
</evidence>
<feature type="coiled-coil region" evidence="1">
    <location>
        <begin position="158"/>
        <end position="227"/>
    </location>
</feature>
<dbReference type="Proteomes" id="UP000054859">
    <property type="component" value="Unassembled WGS sequence"/>
</dbReference>
<evidence type="ECO:0000313" key="6">
    <source>
        <dbReference type="Proteomes" id="UP000281170"/>
    </source>
</evidence>
<dbReference type="KEGG" id="ladl:NCTC12735_00559"/>
<evidence type="ECO:0000256" key="1">
    <source>
        <dbReference type="SAM" id="Coils"/>
    </source>
</evidence>
<dbReference type="AlphaFoldDB" id="A0A0W0R5N1"/>
<keyword evidence="2" id="KW-1133">Transmembrane helix</keyword>
<gene>
    <name evidence="3" type="primary">smc_1</name>
    <name evidence="3" type="ORF">Lade_0999</name>
    <name evidence="4" type="ORF">NCTC12735_00559</name>
</gene>
<evidence type="ECO:0000313" key="5">
    <source>
        <dbReference type="Proteomes" id="UP000054859"/>
    </source>
</evidence>
<sequence length="263" mass="28545">MPLPLLLGAALVATGKASSVSVAYYIGGGVLAGAGLTGGLWYYVSSNDNRLLQEHMEALNAQHEITNNRIALANNTLDLLCQNVARLKSEINSATGSNALSIEQLQEITEQLSDTSQLLQRTIGTVAYSSSNLDRSVIELKAVTEQIQSMDYCSQSKLAAFNENLAQKEKELAQTALEIKTLNKIVGEQAQTIDKLTDVVETLTNDNKAKEQTIEEKQKAIDQIKAKSLKLVDQLRFFKQVIDQQSAPASTAVISQTSSSPFN</sequence>
<keyword evidence="2" id="KW-0472">Membrane</keyword>
<organism evidence="3 5">
    <name type="scientific">Legionella adelaidensis</name>
    <dbReference type="NCBI Taxonomy" id="45056"/>
    <lineage>
        <taxon>Bacteria</taxon>
        <taxon>Pseudomonadati</taxon>
        <taxon>Pseudomonadota</taxon>
        <taxon>Gammaproteobacteria</taxon>
        <taxon>Legionellales</taxon>
        <taxon>Legionellaceae</taxon>
        <taxon>Legionella</taxon>
    </lineage>
</organism>
<feature type="coiled-coil region" evidence="1">
    <location>
        <begin position="49"/>
        <end position="122"/>
    </location>
</feature>
<protein>
    <submittedName>
        <fullName evidence="3">Chromosome partition protein Smc</fullName>
    </submittedName>
</protein>
<dbReference type="EMBL" id="LR134418">
    <property type="protein sequence ID" value="VEH84939.1"/>
    <property type="molecule type" value="Genomic_DNA"/>
</dbReference>
<keyword evidence="1" id="KW-0175">Coiled coil</keyword>
<evidence type="ECO:0000256" key="2">
    <source>
        <dbReference type="SAM" id="Phobius"/>
    </source>
</evidence>
<keyword evidence="2" id="KW-0812">Transmembrane</keyword>
<feature type="transmembrane region" description="Helical" evidence="2">
    <location>
        <begin position="25"/>
        <end position="44"/>
    </location>
</feature>
<name>A0A0W0R5N1_9GAMM</name>
<reference evidence="3 5" key="1">
    <citation type="submission" date="2015-11" db="EMBL/GenBank/DDBJ databases">
        <title>Identification of large and diverse effector repertoires of 38 Legionella species.</title>
        <authorList>
            <person name="Burstein D."/>
            <person name="Amaro F."/>
            <person name="Zusman T."/>
            <person name="Lifshitz Z."/>
            <person name="Cohen O."/>
            <person name="Gilbert J.A."/>
            <person name="Pupko T."/>
            <person name="Shuman H.A."/>
            <person name="Segal G."/>
        </authorList>
    </citation>
    <scope>NUCLEOTIDE SEQUENCE [LARGE SCALE GENOMIC DNA]</scope>
    <source>
        <strain evidence="3 5">1762-AUS-E</strain>
    </source>
</reference>
<reference evidence="4 6" key="2">
    <citation type="submission" date="2018-12" db="EMBL/GenBank/DDBJ databases">
        <authorList>
            <consortium name="Pathogen Informatics"/>
        </authorList>
    </citation>
    <scope>NUCLEOTIDE SEQUENCE [LARGE SCALE GENOMIC DNA]</scope>
    <source>
        <strain evidence="4 6">NCTC12735</strain>
        <plasmid evidence="6">9</plasmid>
    </source>
</reference>
<dbReference type="PATRIC" id="fig|45056.6.peg.1036"/>
<dbReference type="RefSeq" id="WP_058462026.1">
    <property type="nucleotide sequence ID" value="NZ_CAAAHS010000002.1"/>
</dbReference>
<dbReference type="EMBL" id="LNKA01000001">
    <property type="protein sequence ID" value="KTC66341.1"/>
    <property type="molecule type" value="Genomic_DNA"/>
</dbReference>
<dbReference type="STRING" id="45056.Lade_0999"/>
<dbReference type="Proteomes" id="UP000281170">
    <property type="component" value="Plasmid 9"/>
</dbReference>
<keyword evidence="5" id="KW-1185">Reference proteome</keyword>